<evidence type="ECO:0000313" key="4">
    <source>
        <dbReference type="EMBL" id="TCO74007.1"/>
    </source>
</evidence>
<reference evidence="4 5" key="1">
    <citation type="submission" date="2019-03" db="EMBL/GenBank/DDBJ databases">
        <title>Genomic Encyclopedia of Type Strains, Phase IV (KMG-IV): sequencing the most valuable type-strain genomes for metagenomic binning, comparative biology and taxonomic classification.</title>
        <authorList>
            <person name="Goeker M."/>
        </authorList>
    </citation>
    <scope>NUCLEOTIDE SEQUENCE [LARGE SCALE GENOMIC DNA]</scope>
    <source>
        <strain evidence="4 5">DSM 4868</strain>
    </source>
</reference>
<evidence type="ECO:0000256" key="1">
    <source>
        <dbReference type="ARBA" id="ARBA00004167"/>
    </source>
</evidence>
<organism evidence="4 5">
    <name type="scientific">Rhodovulum euryhalinum</name>
    <dbReference type="NCBI Taxonomy" id="35805"/>
    <lineage>
        <taxon>Bacteria</taxon>
        <taxon>Pseudomonadati</taxon>
        <taxon>Pseudomonadota</taxon>
        <taxon>Alphaproteobacteria</taxon>
        <taxon>Rhodobacterales</taxon>
        <taxon>Paracoccaceae</taxon>
        <taxon>Rhodovulum</taxon>
    </lineage>
</organism>
<dbReference type="AlphaFoldDB" id="A0A4R2KN71"/>
<keyword evidence="5" id="KW-1185">Reference proteome</keyword>
<sequence>MPVPPETEPRMIRRSLRARRLGQRLCLDAVARREGAGRAVWLVFPVGTPPAAFGPAAASTIRDIRSIGGGLVVGVAVPGDAGPVVLRIDGQEAAIEPRAAETALFAGLATLVALRNGETVEQTGAWLEYHVRAHGAEAALILDRSPGGDGAYADALEGVAAGIPGLQRLVLVDLDQPLGKPGLPPESHPFNAAEAPGKDRMDLPPPDPWTAPPGELQLYEWLRHAFLDEARAVANIELYDLLAPADGPSVFDRAAAAPSGTLSLIGRHAFPWRPRDPDAPGFADHLCVQFDTPRTARRWCVAPACAGADAVWRMVRIVGTGPRPEDTAPFYRCMGLRHHGHPVSQIVPKTSLVEDPALLMLAETWFGKAPVRIPEIAPPRIDPAATRTAIVTTMKNEGPFILDWLAYHRAIGVDDFLIYTNDCTDGTDTMLNLLQAKGLVQHRDNPYRGMGLKPQHAALQAAEAEPLIRGADWLICMDVDEYINIRTGDGTLNALFAAVADANMVSCTWRLFGNSDIHDFADTPVIAQFTRCAPEMTRKPHQAWGFKTLFRNIGLFRKLGVHRPKGLNPQLWDRIAWVNGSGAPMPPGMYRNAWRSTAATVGYDLVQLNHYAVRSAESFLVKRDRGRVNHVDRDQGLAYWFRMNNNAEEDLSIQRMIPAMQAERARLLADPGIAAAHSACVAAHRARIDELKARPDQAAFLAELTGWRMERLSLMHRHFGANVFLAGPECIPDEVVRADPAPDFLFTVDRGETAH</sequence>
<comment type="subcellular location">
    <subcellularLocation>
        <location evidence="1">Membrane</location>
        <topology evidence="1">Single-pass membrane protein</topology>
    </subcellularLocation>
</comment>
<keyword evidence="3" id="KW-0472">Membrane</keyword>
<dbReference type="RefSeq" id="WP_243644939.1">
    <property type="nucleotide sequence ID" value="NZ_SLWW01000001.1"/>
</dbReference>
<dbReference type="SUPFAM" id="SSF53448">
    <property type="entry name" value="Nucleotide-diphospho-sugar transferases"/>
    <property type="match status" value="1"/>
</dbReference>
<dbReference type="EMBL" id="SLWW01000001">
    <property type="protein sequence ID" value="TCO74007.1"/>
    <property type="molecule type" value="Genomic_DNA"/>
</dbReference>
<keyword evidence="3" id="KW-1133">Transmembrane helix</keyword>
<dbReference type="InterPro" id="IPR029044">
    <property type="entry name" value="Nucleotide-diphossugar_trans"/>
</dbReference>
<dbReference type="Pfam" id="PF13704">
    <property type="entry name" value="Glyco_tranf_2_4"/>
    <property type="match status" value="1"/>
</dbReference>
<proteinExistence type="predicted"/>
<evidence type="ECO:0000256" key="2">
    <source>
        <dbReference type="ARBA" id="ARBA00022692"/>
    </source>
</evidence>
<protein>
    <submittedName>
        <fullName evidence="4">Glycosyl transferase family 2</fullName>
    </submittedName>
</protein>
<dbReference type="GO" id="GO:0016757">
    <property type="term" value="F:glycosyltransferase activity"/>
    <property type="evidence" value="ECO:0007669"/>
    <property type="project" value="TreeGrafter"/>
</dbReference>
<evidence type="ECO:0000256" key="3">
    <source>
        <dbReference type="ARBA" id="ARBA00022989"/>
    </source>
</evidence>
<evidence type="ECO:0000313" key="5">
    <source>
        <dbReference type="Proteomes" id="UP000295142"/>
    </source>
</evidence>
<accession>A0A4R2KN71</accession>
<name>A0A4R2KN71_9RHOB</name>
<keyword evidence="2" id="KW-0812">Transmembrane</keyword>
<keyword evidence="4" id="KW-0808">Transferase</keyword>
<dbReference type="PANTHER" id="PTHR21461">
    <property type="entry name" value="GLYCOSYLTRANSFERASE FAMILY 92 PROTEIN"/>
    <property type="match status" value="1"/>
</dbReference>
<dbReference type="GO" id="GO:0005737">
    <property type="term" value="C:cytoplasm"/>
    <property type="evidence" value="ECO:0007669"/>
    <property type="project" value="TreeGrafter"/>
</dbReference>
<dbReference type="GO" id="GO:0016020">
    <property type="term" value="C:membrane"/>
    <property type="evidence" value="ECO:0007669"/>
    <property type="project" value="UniProtKB-SubCell"/>
</dbReference>
<dbReference type="PANTHER" id="PTHR21461:SF69">
    <property type="entry name" value="GLYCOSYLTRANSFERASE FAMILY 92 PROTEIN"/>
    <property type="match status" value="1"/>
</dbReference>
<gene>
    <name evidence="4" type="ORF">EV655_101163</name>
</gene>
<dbReference type="Proteomes" id="UP000295142">
    <property type="component" value="Unassembled WGS sequence"/>
</dbReference>
<comment type="caution">
    <text evidence="4">The sequence shown here is derived from an EMBL/GenBank/DDBJ whole genome shotgun (WGS) entry which is preliminary data.</text>
</comment>